<dbReference type="AlphaFoldDB" id="A0A182RBH1"/>
<dbReference type="EnsemblMetazoa" id="AFUN003535-RA">
    <property type="protein sequence ID" value="AFUN003535-PA"/>
    <property type="gene ID" value="AFUN003535"/>
</dbReference>
<proteinExistence type="predicted"/>
<organism evidence="1">
    <name type="scientific">Anopheles funestus</name>
    <name type="common">African malaria mosquito</name>
    <dbReference type="NCBI Taxonomy" id="62324"/>
    <lineage>
        <taxon>Eukaryota</taxon>
        <taxon>Metazoa</taxon>
        <taxon>Ecdysozoa</taxon>
        <taxon>Arthropoda</taxon>
        <taxon>Hexapoda</taxon>
        <taxon>Insecta</taxon>
        <taxon>Pterygota</taxon>
        <taxon>Neoptera</taxon>
        <taxon>Endopterygota</taxon>
        <taxon>Diptera</taxon>
        <taxon>Nematocera</taxon>
        <taxon>Culicoidea</taxon>
        <taxon>Culicidae</taxon>
        <taxon>Anophelinae</taxon>
        <taxon>Anopheles</taxon>
    </lineage>
</organism>
<evidence type="ECO:0000313" key="1">
    <source>
        <dbReference type="EnsemblMetazoa" id="AFUN003535-PA"/>
    </source>
</evidence>
<dbReference type="VEuPathDB" id="VectorBase:AFUN003535"/>
<accession>A0A182RBH1</accession>
<sequence length="123" mass="13388">MTLTGAWIAEASGAQVDTVVCGHASNLCEPDVAAIIVQHVKVHNSTLGSRVPKRGIVIQLYHPTTVSVLECLQLTEAVACELKRVALDAFHSCARYEPLERIHTGQQGCNGQEVDRTILKPFR</sequence>
<protein>
    <submittedName>
        <fullName evidence="1">Uncharacterized protein</fullName>
    </submittedName>
</protein>
<name>A0A182RBH1_ANOFN</name>
<reference evidence="1" key="1">
    <citation type="submission" date="2020-05" db="UniProtKB">
        <authorList>
            <consortium name="EnsemblMetazoa"/>
        </authorList>
    </citation>
    <scope>IDENTIFICATION</scope>
    <source>
        <strain evidence="1">FUMOZ</strain>
    </source>
</reference>